<feature type="region of interest" description="Disordered" evidence="8">
    <location>
        <begin position="473"/>
        <end position="493"/>
    </location>
</feature>
<dbReference type="PROSITE" id="PS51157">
    <property type="entry name" value="ZF_UBR"/>
    <property type="match status" value="1"/>
</dbReference>
<evidence type="ECO:0000259" key="9">
    <source>
        <dbReference type="PROSITE" id="PS51157"/>
    </source>
</evidence>
<comment type="similarity">
    <text evidence="1 7">Belongs to the UBR4 family.</text>
</comment>
<feature type="compositionally biased region" description="Acidic residues" evidence="8">
    <location>
        <begin position="616"/>
        <end position="640"/>
    </location>
</feature>
<dbReference type="InterPro" id="IPR047509">
    <property type="entry name" value="UBR4-like_UBR-box"/>
</dbReference>
<feature type="compositionally biased region" description="Gly residues" evidence="8">
    <location>
        <begin position="3050"/>
        <end position="3059"/>
    </location>
</feature>
<reference evidence="10 11" key="1">
    <citation type="submission" date="2024-08" db="EMBL/GenBank/DDBJ databases">
        <authorList>
            <person name="Cucini C."/>
            <person name="Frati F."/>
        </authorList>
    </citation>
    <scope>NUCLEOTIDE SEQUENCE [LARGE SCALE GENOMIC DNA]</scope>
</reference>
<feature type="compositionally biased region" description="Low complexity" evidence="8">
    <location>
        <begin position="3088"/>
        <end position="3114"/>
    </location>
</feature>
<feature type="region of interest" description="UBR4 E3 catalytic module" evidence="7">
    <location>
        <begin position="4993"/>
        <end position="5451"/>
    </location>
</feature>
<feature type="compositionally biased region" description="Basic and acidic residues" evidence="8">
    <location>
        <begin position="4336"/>
        <end position="4347"/>
    </location>
</feature>
<comment type="caution">
    <text evidence="10">The sequence shown here is derived from an EMBL/GenBank/DDBJ whole genome shotgun (WGS) entry which is preliminary data.</text>
</comment>
<dbReference type="Pfam" id="PF02207">
    <property type="entry name" value="zf-UBR"/>
    <property type="match status" value="1"/>
</dbReference>
<keyword evidence="3 7" id="KW-0863">Zinc-finger</keyword>
<protein>
    <recommendedName>
        <fullName evidence="9">UBR-type domain-containing protein</fullName>
    </recommendedName>
</protein>
<dbReference type="InterPro" id="IPR025704">
    <property type="entry name" value="E3_Ub_ligase_UBR4_C"/>
</dbReference>
<evidence type="ECO:0000256" key="7">
    <source>
        <dbReference type="PROSITE-ProRule" id="PRU01388"/>
    </source>
</evidence>
<evidence type="ECO:0000256" key="3">
    <source>
        <dbReference type="ARBA" id="ARBA00022771"/>
    </source>
</evidence>
<dbReference type="InterPro" id="IPR036322">
    <property type="entry name" value="WD40_repeat_dom_sf"/>
</dbReference>
<feature type="domain" description="UBR-type" evidence="9">
    <location>
        <begin position="1806"/>
        <end position="1875"/>
    </location>
</feature>
<dbReference type="Pfam" id="PF24079">
    <property type="entry name" value="UBR4"/>
    <property type="match status" value="1"/>
</dbReference>
<gene>
    <name evidence="10" type="ORF">ODALV1_LOCUS19542</name>
</gene>
<feature type="compositionally biased region" description="Low complexity" evidence="8">
    <location>
        <begin position="957"/>
        <end position="976"/>
    </location>
</feature>
<dbReference type="InterPro" id="IPR003126">
    <property type="entry name" value="Znf_UBR"/>
</dbReference>
<feature type="region of interest" description="Disordered" evidence="8">
    <location>
        <begin position="554"/>
        <end position="640"/>
    </location>
</feature>
<evidence type="ECO:0000313" key="10">
    <source>
        <dbReference type="EMBL" id="CAL8121794.1"/>
    </source>
</evidence>
<keyword evidence="5" id="KW-0112">Calmodulin-binding</keyword>
<organism evidence="10 11">
    <name type="scientific">Orchesella dallaii</name>
    <dbReference type="NCBI Taxonomy" id="48710"/>
    <lineage>
        <taxon>Eukaryota</taxon>
        <taxon>Metazoa</taxon>
        <taxon>Ecdysozoa</taxon>
        <taxon>Arthropoda</taxon>
        <taxon>Hexapoda</taxon>
        <taxon>Collembola</taxon>
        <taxon>Entomobryomorpha</taxon>
        <taxon>Entomobryoidea</taxon>
        <taxon>Orchesellidae</taxon>
        <taxon>Orchesellinae</taxon>
        <taxon>Orchesella</taxon>
    </lineage>
</organism>
<evidence type="ECO:0000256" key="1">
    <source>
        <dbReference type="ARBA" id="ARBA00009970"/>
    </source>
</evidence>
<proteinExistence type="inferred from homology"/>
<feature type="region of interest" description="Disordered" evidence="8">
    <location>
        <begin position="4325"/>
        <end position="4359"/>
    </location>
</feature>
<feature type="region of interest" description="Disordered" evidence="8">
    <location>
        <begin position="2896"/>
        <end position="2929"/>
    </location>
</feature>
<evidence type="ECO:0000256" key="4">
    <source>
        <dbReference type="ARBA" id="ARBA00022833"/>
    </source>
</evidence>
<feature type="compositionally biased region" description="Acidic residues" evidence="8">
    <location>
        <begin position="1771"/>
        <end position="1802"/>
    </location>
</feature>
<dbReference type="InterPro" id="IPR045189">
    <property type="entry name" value="UBR4-like"/>
</dbReference>
<feature type="compositionally biased region" description="Polar residues" evidence="8">
    <location>
        <begin position="1889"/>
        <end position="1904"/>
    </location>
</feature>
<dbReference type="SMART" id="SM00396">
    <property type="entry name" value="ZnF_UBR1"/>
    <property type="match status" value="1"/>
</dbReference>
<evidence type="ECO:0000256" key="8">
    <source>
        <dbReference type="SAM" id="MobiDB-lite"/>
    </source>
</evidence>
<dbReference type="PANTHER" id="PTHR21725:SF1">
    <property type="entry name" value="E3 UBIQUITIN-PROTEIN LIGASE UBR4"/>
    <property type="match status" value="1"/>
</dbReference>
<dbReference type="PANTHER" id="PTHR21725">
    <property type="entry name" value="E3 UBIQUITIN-PROTEIN LIGASE UBR4"/>
    <property type="match status" value="1"/>
</dbReference>
<feature type="compositionally biased region" description="Low complexity" evidence="8">
    <location>
        <begin position="1008"/>
        <end position="1017"/>
    </location>
</feature>
<dbReference type="SUPFAM" id="SSF50978">
    <property type="entry name" value="WD40 repeat-like"/>
    <property type="match status" value="1"/>
</dbReference>
<feature type="region of interest" description="Disordered" evidence="8">
    <location>
        <begin position="957"/>
        <end position="1021"/>
    </location>
</feature>
<dbReference type="InterPro" id="IPR045841">
    <property type="entry name" value="E3_UBR4_N"/>
</dbReference>
<feature type="region of interest" description="Disordered" evidence="8">
    <location>
        <begin position="1884"/>
        <end position="1904"/>
    </location>
</feature>
<dbReference type="EMBL" id="CAXLJM020000066">
    <property type="protein sequence ID" value="CAL8121794.1"/>
    <property type="molecule type" value="Genomic_DNA"/>
</dbReference>
<keyword evidence="2" id="KW-0479">Metal-binding</keyword>
<keyword evidence="4" id="KW-0862">Zinc</keyword>
<dbReference type="Pfam" id="PF19423">
    <property type="entry name" value="E3_UBR4_N"/>
    <property type="match status" value="2"/>
</dbReference>
<feature type="compositionally biased region" description="Polar residues" evidence="8">
    <location>
        <begin position="3077"/>
        <end position="3087"/>
    </location>
</feature>
<dbReference type="Proteomes" id="UP001642540">
    <property type="component" value="Unassembled WGS sequence"/>
</dbReference>
<evidence type="ECO:0000256" key="6">
    <source>
        <dbReference type="PROSITE-ProRule" id="PRU00508"/>
    </source>
</evidence>
<accession>A0ABP1RBY5</accession>
<feature type="zinc finger region" description="UBR-type" evidence="6">
    <location>
        <begin position="1806"/>
        <end position="1875"/>
    </location>
</feature>
<feature type="region of interest" description="Disordered" evidence="8">
    <location>
        <begin position="3142"/>
        <end position="3175"/>
    </location>
</feature>
<dbReference type="PROSITE" id="PS52043">
    <property type="entry name" value="UBR4_E3"/>
    <property type="match status" value="1"/>
</dbReference>
<keyword evidence="11" id="KW-1185">Reference proteome</keyword>
<feature type="compositionally biased region" description="Basic residues" evidence="8">
    <location>
        <begin position="2475"/>
        <end position="2485"/>
    </location>
</feature>
<feature type="compositionally biased region" description="Polar residues" evidence="8">
    <location>
        <begin position="3147"/>
        <end position="3156"/>
    </location>
</feature>
<feature type="region of interest" description="Disordered" evidence="8">
    <location>
        <begin position="3037"/>
        <end position="3119"/>
    </location>
</feature>
<feature type="compositionally biased region" description="Polar residues" evidence="8">
    <location>
        <begin position="559"/>
        <end position="573"/>
    </location>
</feature>
<dbReference type="Pfam" id="PF13764">
    <property type="entry name" value="E3_UbLigase_R4"/>
    <property type="match status" value="1"/>
</dbReference>
<feature type="compositionally biased region" description="Basic and acidic residues" evidence="8">
    <location>
        <begin position="995"/>
        <end position="1004"/>
    </location>
</feature>
<dbReference type="CDD" id="cd19680">
    <property type="entry name" value="UBR-box_UBR4"/>
    <property type="match status" value="1"/>
</dbReference>
<name>A0ABP1RBY5_9HEXA</name>
<evidence type="ECO:0000313" key="11">
    <source>
        <dbReference type="Proteomes" id="UP001642540"/>
    </source>
</evidence>
<evidence type="ECO:0000256" key="2">
    <source>
        <dbReference type="ARBA" id="ARBA00022723"/>
    </source>
</evidence>
<feature type="region of interest" description="Disordered" evidence="8">
    <location>
        <begin position="1754"/>
        <end position="1802"/>
    </location>
</feature>
<dbReference type="InterPro" id="IPR056530">
    <property type="entry name" value="UBR4-like_dom"/>
</dbReference>
<feature type="region of interest" description="Disordered" evidence="8">
    <location>
        <begin position="2463"/>
        <end position="2485"/>
    </location>
</feature>
<evidence type="ECO:0000256" key="5">
    <source>
        <dbReference type="ARBA" id="ARBA00022860"/>
    </source>
</evidence>
<sequence>MAATSGGGSGVDWSSIIKPFVTYSVSSLSRSEVVTLVKVISDSEADFKESVSPSHHHSIFYDVVTVLSSHIITVATTGDILPRASFPIAKQAAKVLCESLLDRFPHVLRTTHPILNVKTYINALQEFCTGEVIITKDEVANMLALLKGQELPPKIQSSAPSTWDKEGTVATAVKEVRRTRMDPTLLLYDQIALPVLSIPSNQPLSVIFSREVVRIFQSLKAGQIFVELCLSLPMLKGYCPESVTLQSDIVKSFCAKLLGNKSLSDPVGLSDELNLVYRLLNVWQFSSFTSADSQKLLQLGLASMNAAFCMISTCYGGGCLSTTSNTVSTAHGPTSGPALPSQLIAACQNAPGGISTSPSQTETDYQSALVIVAQAIWIQKRIFSILQEDPSSPQSVWLNCALAFSKQIFLSIHAYMHHVSCVDSKVAMKDKDKISLVAVQQSWNELVVSVATHGLEMAREFLNMISVEAPQSSSQSHTVPVPHHAKKSSAGASARTLKIDEPLSIGDRVRHFFDHLGVVEMIVQMTTLSYRKASRLKMSAINGSDRSADGDEAIILSHPTGNDSNGNSTNVLESNADYDGASEERPSKYASDFLNPEDDNEHAVGDDNQSVSDLMTTDDDEDDDGDDDDEGGVDEWDDEPILGKWLESVMSPQDIDDDIDLRAAKERDCRSGLDSDKKGDEDGVKALITEYIRSKDNPCGFIESSLSLISFLTRDVVCNSSPSVQSFAKLGFKNEQVITLLSLILKDLDQEKSSTEIGAISTMFDDDLNRIYMDFSTEIGKLMQNLLAQNFLSPGLQNYLMDQLSMDLMNTNEKWNLGLHPRALSILVQILLLKPEREPIVASIIKRFLDTLVDVASNQTDSTDSFPDLPVEHAQTMVFLFHTLSLMQKKQVMIESAQALIRTSNHLNGKVYRTHQIMSLSRLLMIFDYFIRQLYEPGMHLITQIQYNLFNDDGTANNSSASGSGVSPSNSQGSPNMKTSLKSTPILLKQNDSSTESRDMHSDKPALITTSITSEPPTSKPLSPARIFCDCTSLEREVSDEGSSVHSLDAPKPRFYNLLPNEPNYQENPRLDGLAMNFLMNKSEGSQRGMDYRELVDSILKIASFEIENNDENKTAPACVAYIQYFITRLMFGLPPPVEYITSLRQPEKLELLLTTPSRVMYMLAWLPRIHHRIYASWVRDMLSKQGLSAPEADDLTKSSTLSTPILMKSLLCATDWLSNGKLKSPAHSPAYFYAVESSLIYCINHINDLLDDSEIIRVFSILLTQTLQAIRDIVINKALSNARSSLTDAEKSHRIKSACHLMSIGSGYLMNNPLSLILLRHIEPEFKSAMDTCLAEDFNSFPDVNGSCFKTDIIPSESFLLAVIGGSIETSQGCLKHILGLVIKLFGAAVSSKNTKVPKALKDELSSLLYPLLVDRTAEYLGEYIGASIDPAYSKTDVSLNANLVEIIGTKALQAVCYPELRSIIAETNQNRFLEECLDALSSMLAGRDKGKLSEFEDSFFKSLFANSGELLRGLLKLLISVKNDGVVVKVCKFLTLLLDKEAKEKHSRKVQEALLSEDLVTLDDLPSKLFNPDLFQNEMVVEAACGFLSNILGVLSKEGDQSALLMLLQKTLDVTSINFSLSTKPVDQENYVDTSGSLCHVLKILIQMASVCDTEEGHVLLFRQMIEWLYGFTDSMETHLIEAISNGSGLSTWKKDSETSKAKSLNSNLAVYMTIMEYILDVGRAVQTVANQTPGLLEIGKLTGSALLSHRFSEKEREQTPGGSSPPNELDDTFDLCDSELGDDQGEDDESVGEDSDDEGLNSRLCTYTITQKEFMSQHWYHCHTCGMVDGVGVCSVCAKVCHRGHDVTYAKFGSFFCDCGAKTDGSCMALVRRPNVSVSDGLASGPNVNNPSAQSAPSGNAPSGSYNPFLSDSLVACTSGNVGDNPRRPSSPTFVDYKTAITTAGLILNSQLTSALNESATKGAIKLKASFKWEELLQTFKTFSSRLPLLTVSKLRPVVKKLASVKTPIGAYLRVQNALDALRNGKDGQLEFRPTDDLVIPTLGSQEGAFENIKMTYNGDQGSVIRQLIVSQVIRRNAIASLSAPSIRRHYLAVSQEKGKVTVLQLGALLSGADTGKKKLTLPRLATITLPFTVLTMASNPMRDDVLAVCGLKDCHILVVGTGGSISSHLVLQPQLESQNHILKPLWLPGSQTSLAILTADAVKVYDLGKDVISPIFYFLLPSGKVRDATFVIQGDVTYILVMANDGRIYSEKLDDSTSAANGPYYITNDLNYDDTEMLSSADNSNSTTAAVNSASGTAVSADKKESVGISLYYSHALRLLFYTYPNGKSYVGTLEDLSGAYPLNKAVLITNKASGSGKSTNLGLSQWLEVIGHPGLLFAMGKDGTPYAMLMTESGSEIQEIKVVGKLRPIDMIGIRHVGQPGKIKTSLLILCEDGSLRVCDSSEPTEFWLNPRLRPHPDTVTVKSSGSKKSNARKISRHTKSATGQLSFPVDFFEHCQSMNDIEFGGNDLLQIYNVAQLKNRLNTAGMYVVSTKSIGFNLEVVNNDGSMVITGVRILLGSQETTKVPSFIQVFGRTITVTLSRARWYDIPLTREESLQADTKLTITFGPSNDSQSITFVDSVKIYGKSKDAFGWPDDSEELASTQCITSNGGNVSAAVVDKRTEDITVEKIITGTLELCELSVTLCPKELGDVEGALDIVTEIYLENYPSFNSACRSLMCTILSNRISYYEHKDKAVFTQCALAILEMNDRPEIEIDPEYFHHIISCMKNIATIRPLHIAHFDYNVLGGVVAPMSTTKVIETMCKIFQKLVDIKPKNPHIVPVDRPGIQRVDILAMGLADIIYSLMVADVSLVPKLSPCLIKLLLSRNTQICVPVRTVLVKRLRPKNVRKRRVTIPGPSPPHCATPDTAAESPREPVSGEGNSVGLGSNAANVVRNPDGPQLPLVEVDEPIVMLEGHDNEVQLPILNPLEAFIGPEGFAMAQGIDLQSDAEDEAMVELAIALSLQEQAGGLAMPEGLQVLEDMHQEVLHAAEAISPPEDEPEQGMIPGGSSGEGGAESDATASPPPSDDEGSTVATEGSTMRNSEPGGSESSGSSNAGGSSNGRSGAVSGISTSASSGAQATYSYTFISNLSNMKLDGDGENTGLNESGSSKTQHKSDKERLGTGNPGSSAISLHTTIRPFRLAIMKAISTQIAECKDALSIIPLLQVLLVILAELDGSFEEEVEIVETLVQRLMDMMNLSNSNQTSEWNRNESSEMTLIVLRMLSILVSRWRGSDQKSESSWIARTTADTIQKSGIVLCCKDLLCLLRPTWKGYVEEPEKTNTVAVDTPSTASVTTAPVTPDALGSSLLKPSAVPNPPDYSPFFLKQYVKTHCSDVLEELPLLLSEMALRLPYQVKKVLNQQAIFDSDWEELLCEMLQNRNAPFVRRQARKLLLNIAGTRENYHLLRDLHNIKYHLAEFKKLIGYDGNTESERFAKSAKMEFKYTQLVAMVEHLNTCIDIATQRPASWQTFCKNEDALPFIVQMGCTADESLTTALLTLLKIAVDGVPFDSKSESPMLRMSEDEKALKSLAHQIIDNLEQRTFLEFVKKYLLEHPLVTTRWHAHSLLLGLFLTSDCSHQLKLVHAMWELWPFVPAAGSRASQFVDILGYATLNNDDLKARDLRKQVNLCIESIESQGKTLLAHPNANIYSSLVPFVSVDGYYLESEPCEVCHNIDKPYAIQKLNSIKADAKFTANSQIVKLTSTLSVIRLSVRLTEIKKARMIKTLAVYYSPKNVPIVELKNKPSLWQMARKVTLNPSQTEIKLDFSVPITAANIMLEFLDFYENVQGTAETLQCPRCSASVAAQPGVCSNCGENVFQCHKCRSINYDERDPFLCHSCGFCKYAKLEISVLAKNIVAVDPIENEEDHKKAETAVSSLLEKADQTFKQQQCIKACLETMLQSIKERRSMSGLTSTSSAMAYGGTPPAVLPVSASSGIIVNGNTVNLPTSYASAAAAAVAASNAVNNNLAGTGNNVSGTNNNASNNLATGSGASTVSQIIGGAVSSGTATGSLSSGSSSLVLKNVQSLAYCYAIDCKNSYEELNRLMRKVGAYRKEMLKLDPTAYALDTMDNITFRRCYGCMASSITLSLKLLQALITAGSPRDPFDLSFLSFLLRLSQSAGSTALKEQVKNALCFFVKDDSLATSQLTDMINTRVIAALNKESWSDVSFETSEEISLLSSLLQMYDSCWEIKLKSLMKIFTHAVNRLRDPSVTETGLLPCLKIIHNFIRTTQSGEREKITVAPVEGVHANIREWIDGNPKYSFEAWKKTLPKVKSIELPPASESGQIQSRPVGKESARKEINSKKPSKVSVKNKEDRKKNYLMKKYGRVWLDRFFKLKPNAALCFDKCGLVWLKKLLFCPGSVQTRTITASLLKDLAQIPQRRLKIMELLTEFLQDLPSYGESCREFMDLYRSLATPQEFSAFLNAKGALTIVCRLLDKEIEKLHHLESVTLHSDLSQGIAVWELSRLLSAMAIPSVRRNRRVSLLSTVLSGYLALKRLKLHRTRPIEEAQEILLQLLGEITSGTEEETKIFMTVCVETLKKCSTEDLATPVFIFERLCSLIVHEENDVGEFFVALDKDPQQEDFLQGRMLGNPYSSNETGIGPLMRDIKNKICTDCELVALLEDDNGMELLVNNKIISLDLPVKEVYKKLWLPTNGQIEPMRIVYRMRGLLGDATEEFVESFASPNDSPEDNEKTYKLSNVLVECGGLRVALTSLENLLRPPLIVSRVKPLIAVILKLLGYCTKIVNGRQALTSPSLNSVQTLLPILQLCLENDLTFIQGSSGVVHLTDEVLEILDIIVTEACGLDKKAFTTFAKTRGSVDDVRKLLLLSDKLKSRQSTMSIHFKVLAGLTYTDKVKMSLIFDSFKDCFDFFQFDEDPNGDFTNKLEHICTLVSNIQSGSIGATFKDLAIERNVIEHCLTYIKQRAPYLKAPLGRPDSEEWKEMVSKPALKYVLRLLAGLASDHVPCQEAIGKEIVCVIHQLEQVSSDEHVGSLAENALEALRSHDQLWKEVEAARRATREEKKRMAMAMRQRQLNTMGMKTNEKGQVTAAVSTILDQMEDLAEETGLVCVICREGYKYQPTKVLGIYTYSKRCPVEELETKSRKTYGYCTVSHFNIVHVDCHMAAIRLARSRDEWESASLQNANTRCNGLIPLWGQQVPESAFAACLARHNAYLQEATGSRDVGFSSGAHDIKLLLLRFSEEKSFHEDTGGGGPESNLHLVPYLIHTALYVLNTTRASGKEGTSVDKFLNAPMNIWKDDATSVEGVYYNLVVSMMVHSPSRWMEHRVQWVKRVLATCGFRSKQQALANFGHYRSGLIFLGLIHGLYTIVFPDVACTGEWPSMLADYVRKNDEGLVKSTSALLNVYQQKFVPATKMSDFIEFLQLHETPELEDMTSFTSSLWNSIG</sequence>